<organism evidence="1 2">
    <name type="scientific">Flavobacterium sufflavum</name>
    <dbReference type="NCBI Taxonomy" id="1921138"/>
    <lineage>
        <taxon>Bacteria</taxon>
        <taxon>Pseudomonadati</taxon>
        <taxon>Bacteroidota</taxon>
        <taxon>Flavobacteriia</taxon>
        <taxon>Flavobacteriales</taxon>
        <taxon>Flavobacteriaceae</taxon>
        <taxon>Flavobacterium</taxon>
    </lineage>
</organism>
<keyword evidence="2" id="KW-1185">Reference proteome</keyword>
<protein>
    <submittedName>
        <fullName evidence="1">DUF2281 domain-containing protein</fullName>
    </submittedName>
</protein>
<sequence length="81" mass="9539">MKTITPLEVTKKINALPASLLQEVDKYIDFLTYKYSDWAEQLSEEQIQLIEKGVKDIEENRLISHKEAKERIKNYIQNKSV</sequence>
<dbReference type="OrthoDB" id="1263110at2"/>
<gene>
    <name evidence="1" type="ORF">EOD40_03625</name>
</gene>
<reference evidence="1 2" key="1">
    <citation type="submission" date="2019-01" db="EMBL/GenBank/DDBJ databases">
        <authorList>
            <person name="Chen W.-M."/>
        </authorList>
    </citation>
    <scope>NUCLEOTIDE SEQUENCE [LARGE SCALE GENOMIC DNA]</scope>
    <source>
        <strain evidence="1 2">BBQ-12</strain>
    </source>
</reference>
<proteinExistence type="predicted"/>
<dbReference type="AlphaFoldDB" id="A0A3S2V6E5"/>
<name>A0A3S2V6E5_9FLAO</name>
<dbReference type="Proteomes" id="UP000285211">
    <property type="component" value="Unassembled WGS sequence"/>
</dbReference>
<evidence type="ECO:0000313" key="2">
    <source>
        <dbReference type="Proteomes" id="UP000285211"/>
    </source>
</evidence>
<accession>A0A3S2V6E5</accession>
<dbReference type="RefSeq" id="WP_128193545.1">
    <property type="nucleotide sequence ID" value="NZ_SACJ01000002.1"/>
</dbReference>
<evidence type="ECO:0000313" key="1">
    <source>
        <dbReference type="EMBL" id="RVT78338.1"/>
    </source>
</evidence>
<comment type="caution">
    <text evidence="1">The sequence shown here is derived from an EMBL/GenBank/DDBJ whole genome shotgun (WGS) entry which is preliminary data.</text>
</comment>
<dbReference type="EMBL" id="SACJ01000002">
    <property type="protein sequence ID" value="RVT78338.1"/>
    <property type="molecule type" value="Genomic_DNA"/>
</dbReference>